<accession>A0ABX7SRC9</accession>
<feature type="domain" description="Secretion system C-terminal sorting" evidence="3">
    <location>
        <begin position="448"/>
        <end position="515"/>
    </location>
</feature>
<proteinExistence type="predicted"/>
<evidence type="ECO:0000313" key="5">
    <source>
        <dbReference type="Proteomes" id="UP000663935"/>
    </source>
</evidence>
<dbReference type="Pfam" id="PF18962">
    <property type="entry name" value="Por_Secre_tail"/>
    <property type="match status" value="1"/>
</dbReference>
<feature type="signal peptide" evidence="2">
    <location>
        <begin position="1"/>
        <end position="19"/>
    </location>
</feature>
<dbReference type="InterPro" id="IPR026444">
    <property type="entry name" value="Secre_tail"/>
</dbReference>
<dbReference type="EMBL" id="CP071795">
    <property type="protein sequence ID" value="QTD36782.1"/>
    <property type="molecule type" value="Genomic_DNA"/>
</dbReference>
<dbReference type="NCBIfam" id="TIGR04183">
    <property type="entry name" value="Por_Secre_tail"/>
    <property type="match status" value="1"/>
</dbReference>
<evidence type="ECO:0000313" key="4">
    <source>
        <dbReference type="EMBL" id="QTD36782.1"/>
    </source>
</evidence>
<evidence type="ECO:0000256" key="1">
    <source>
        <dbReference type="ARBA" id="ARBA00022729"/>
    </source>
</evidence>
<evidence type="ECO:0000259" key="3">
    <source>
        <dbReference type="Pfam" id="PF18962"/>
    </source>
</evidence>
<keyword evidence="1 2" id="KW-0732">Signal</keyword>
<feature type="chain" id="PRO_5045855758" evidence="2">
    <location>
        <begin position="20"/>
        <end position="516"/>
    </location>
</feature>
<keyword evidence="5" id="KW-1185">Reference proteome</keyword>
<dbReference type="Proteomes" id="UP000663935">
    <property type="component" value="Chromosome"/>
</dbReference>
<evidence type="ECO:0000256" key="2">
    <source>
        <dbReference type="SAM" id="SignalP"/>
    </source>
</evidence>
<dbReference type="RefSeq" id="WP_207970963.1">
    <property type="nucleotide sequence ID" value="NZ_CP071795.1"/>
</dbReference>
<organism evidence="4 5">
    <name type="scientific">Polaribacter batillariae</name>
    <dbReference type="NCBI Taxonomy" id="2808900"/>
    <lineage>
        <taxon>Bacteria</taxon>
        <taxon>Pseudomonadati</taxon>
        <taxon>Bacteroidota</taxon>
        <taxon>Flavobacteriia</taxon>
        <taxon>Flavobacteriales</taxon>
        <taxon>Flavobacteriaceae</taxon>
    </lineage>
</organism>
<protein>
    <submittedName>
        <fullName evidence="4">T9SS type A sorting domain-containing protein</fullName>
    </submittedName>
</protein>
<name>A0ABX7SRC9_9FLAO</name>
<gene>
    <name evidence="4" type="ORF">JL193_11640</name>
</gene>
<sequence length="516" mass="55543">MKKIMNLMFCIIITNVAWSQDFHVASGGEITTLPGGVLYAGSNVSVVGNLTVESDATKSGSFIVDGNAAGNITYKRHISDTDWHLISAPVATYSVSSFIADASNNVAQSGASSNYGVSYYKNTNTPTKRWTYHNTAPTKENQETLANFESGVGYSMKKTTAGNYTFTGALADEDVTVSIPKISSGTNFWACVGNPYPSFLPANNNANAVANVLSENIDKLDPSFAFLYIWNGTTYAPLRHSDPALQLAPGQAFLVAAKSANETFTFPKALQNHQNSTATFYKTSNATPTISLYVSNGSASKSTTIEFLEEATTGLDVGYDAGAYQDGTPTFSLDTHLVSDSKGIDFTIQSLPTSSINSNIAIPLSVRAAANQELSFSVSVNNLPKGVDVYLEDKKNNTFAKLTETSHKINVTKSLNGTGRFFLYTSSKVLNTENAPLANAINIYKTQNNVLRIVGLNTQNNSTLKMYSVTGKKILTNQFVAGQVKDIQLPTNLATGIYIVNIVSEKGEYTKKLIIE</sequence>
<reference evidence="4 5" key="1">
    <citation type="submission" date="2021-03" db="EMBL/GenBank/DDBJ databases">
        <title>Complete genome of Polaribacter_sp.G4M1.</title>
        <authorList>
            <person name="Jeong S.W."/>
            <person name="Bae J.W."/>
        </authorList>
    </citation>
    <scope>NUCLEOTIDE SEQUENCE [LARGE SCALE GENOMIC DNA]</scope>
    <source>
        <strain evidence="4 5">G4M1</strain>
    </source>
</reference>